<name>A0A225D777_9BACT</name>
<reference evidence="2" key="1">
    <citation type="submission" date="2017-06" db="EMBL/GenBank/DDBJ databases">
        <title>Genome analysis of Fimbriiglobus ruber SP5, the first member of the order Planctomycetales with confirmed chitinolytic capability.</title>
        <authorList>
            <person name="Ravin N.V."/>
            <person name="Rakitin A.L."/>
            <person name="Ivanova A.A."/>
            <person name="Beletsky A.V."/>
            <person name="Kulichevskaya I.S."/>
            <person name="Mardanov A.V."/>
            <person name="Dedysh S.N."/>
        </authorList>
    </citation>
    <scope>NUCLEOTIDE SEQUENCE [LARGE SCALE GENOMIC DNA]</scope>
    <source>
        <strain evidence="2">SP5</strain>
    </source>
</reference>
<protein>
    <submittedName>
        <fullName evidence="1">Uncharacterized protein</fullName>
    </submittedName>
</protein>
<gene>
    <name evidence="1" type="ORF">FRUB_09376</name>
</gene>
<evidence type="ECO:0000313" key="2">
    <source>
        <dbReference type="Proteomes" id="UP000214646"/>
    </source>
</evidence>
<proteinExistence type="predicted"/>
<dbReference type="AlphaFoldDB" id="A0A225D777"/>
<organism evidence="1 2">
    <name type="scientific">Fimbriiglobus ruber</name>
    <dbReference type="NCBI Taxonomy" id="1908690"/>
    <lineage>
        <taxon>Bacteria</taxon>
        <taxon>Pseudomonadati</taxon>
        <taxon>Planctomycetota</taxon>
        <taxon>Planctomycetia</taxon>
        <taxon>Gemmatales</taxon>
        <taxon>Gemmataceae</taxon>
        <taxon>Fimbriiglobus</taxon>
    </lineage>
</organism>
<accession>A0A225D777</accession>
<keyword evidence="2" id="KW-1185">Reference proteome</keyword>
<sequence>MAVHVRERAVIQWDSQYRLSSSARAEINRITGDGEESRRAACRKEPVLTYKTKNG</sequence>
<dbReference type="Proteomes" id="UP000214646">
    <property type="component" value="Unassembled WGS sequence"/>
</dbReference>
<dbReference type="EMBL" id="NIDE01000017">
    <property type="protein sequence ID" value="OWK36813.1"/>
    <property type="molecule type" value="Genomic_DNA"/>
</dbReference>
<comment type="caution">
    <text evidence="1">The sequence shown here is derived from an EMBL/GenBank/DDBJ whole genome shotgun (WGS) entry which is preliminary data.</text>
</comment>
<evidence type="ECO:0000313" key="1">
    <source>
        <dbReference type="EMBL" id="OWK36813.1"/>
    </source>
</evidence>